<dbReference type="PROSITE" id="PS50887">
    <property type="entry name" value="GGDEF"/>
    <property type="match status" value="1"/>
</dbReference>
<dbReference type="InterPro" id="IPR050469">
    <property type="entry name" value="Diguanylate_Cyclase"/>
</dbReference>
<dbReference type="EMBL" id="CP054840">
    <property type="protein sequence ID" value="QKV54831.1"/>
    <property type="molecule type" value="Genomic_DNA"/>
</dbReference>
<feature type="transmembrane region" description="Helical" evidence="3">
    <location>
        <begin position="115"/>
        <end position="140"/>
    </location>
</feature>
<dbReference type="InterPro" id="IPR029787">
    <property type="entry name" value="Nucleotide_cyclase"/>
</dbReference>
<comment type="catalytic activity">
    <reaction evidence="2">
        <text>2 GTP = 3',3'-c-di-GMP + 2 diphosphate</text>
        <dbReference type="Rhea" id="RHEA:24898"/>
        <dbReference type="ChEBI" id="CHEBI:33019"/>
        <dbReference type="ChEBI" id="CHEBI:37565"/>
        <dbReference type="ChEBI" id="CHEBI:58805"/>
        <dbReference type="EC" id="2.7.7.65"/>
    </reaction>
</comment>
<keyword evidence="3" id="KW-0812">Transmembrane</keyword>
<dbReference type="PANTHER" id="PTHR45138:SF9">
    <property type="entry name" value="DIGUANYLATE CYCLASE DGCM-RELATED"/>
    <property type="match status" value="1"/>
</dbReference>
<keyword evidence="3" id="KW-0472">Membrane</keyword>
<evidence type="ECO:0000259" key="4">
    <source>
        <dbReference type="PROSITE" id="PS50887"/>
    </source>
</evidence>
<organism evidence="5 6">
    <name type="scientific">Comamonas antarctica</name>
    <dbReference type="NCBI Taxonomy" id="2743470"/>
    <lineage>
        <taxon>Bacteria</taxon>
        <taxon>Pseudomonadati</taxon>
        <taxon>Pseudomonadota</taxon>
        <taxon>Betaproteobacteria</taxon>
        <taxon>Burkholderiales</taxon>
        <taxon>Comamonadaceae</taxon>
        <taxon>Comamonas</taxon>
    </lineage>
</organism>
<dbReference type="GO" id="GO:0043709">
    <property type="term" value="P:cell adhesion involved in single-species biofilm formation"/>
    <property type="evidence" value="ECO:0007669"/>
    <property type="project" value="TreeGrafter"/>
</dbReference>
<dbReference type="Gene3D" id="3.30.70.270">
    <property type="match status" value="1"/>
</dbReference>
<dbReference type="GO" id="GO:0005886">
    <property type="term" value="C:plasma membrane"/>
    <property type="evidence" value="ECO:0007669"/>
    <property type="project" value="TreeGrafter"/>
</dbReference>
<accession>A0A6N1X649</accession>
<dbReference type="PANTHER" id="PTHR45138">
    <property type="entry name" value="REGULATORY COMPONENTS OF SENSORY TRANSDUCTION SYSTEM"/>
    <property type="match status" value="1"/>
</dbReference>
<dbReference type="InterPro" id="IPR043128">
    <property type="entry name" value="Rev_trsase/Diguanyl_cyclase"/>
</dbReference>
<dbReference type="GO" id="GO:0052621">
    <property type="term" value="F:diguanylate cyclase activity"/>
    <property type="evidence" value="ECO:0007669"/>
    <property type="project" value="UniProtKB-EC"/>
</dbReference>
<dbReference type="SUPFAM" id="SSF55073">
    <property type="entry name" value="Nucleotide cyclase"/>
    <property type="match status" value="1"/>
</dbReference>
<dbReference type="SMART" id="SM00267">
    <property type="entry name" value="GGDEF"/>
    <property type="match status" value="1"/>
</dbReference>
<dbReference type="AlphaFoldDB" id="A0A6N1X649"/>
<evidence type="ECO:0000313" key="6">
    <source>
        <dbReference type="Proteomes" id="UP000509579"/>
    </source>
</evidence>
<name>A0A6N1X649_9BURK</name>
<keyword evidence="6" id="KW-1185">Reference proteome</keyword>
<proteinExistence type="predicted"/>
<sequence length="413" mass="46161">MPALPPTPPATHNAERACRRELQVRSRWLRFAPDVEQQFRQFLRQTQSDNFLACIVVGLVLWLGVVGWDVLRYREYFQGTAVESHYLLTIVPARLVSLLMLGGLMLAARRLPDHWLPAAGLATIAAYGICGYVTGYFYLLTGKGDAMALSILILMTVLLPCGMTLRQTLPVSMVLIAAYWTVAWQWLPSAQWVSFRATASLLMVCMGMMAFAAYLRERDARAQFLRHRLLDWEAAHDPLTGLANRRSFQRHFEICLAQAQREGATLMLAILDLDHFKLYNDHYGHKAGDRALQQVALVLGHYAARPMDLAIRLGGEEFGLLSYADDAQALRQRMQHLLAQLEGLQIIHAHSPTALWLTASIGIAQADASATTESLFLQADAQLYRAKRTGRNRVCGLELPVAQPGIKPVETTI</sequence>
<dbReference type="RefSeq" id="WP_175505628.1">
    <property type="nucleotide sequence ID" value="NZ_CP054840.1"/>
</dbReference>
<dbReference type="FunFam" id="3.30.70.270:FF:000001">
    <property type="entry name" value="Diguanylate cyclase domain protein"/>
    <property type="match status" value="1"/>
</dbReference>
<evidence type="ECO:0000256" key="1">
    <source>
        <dbReference type="ARBA" id="ARBA00012528"/>
    </source>
</evidence>
<dbReference type="NCBIfam" id="TIGR00254">
    <property type="entry name" value="GGDEF"/>
    <property type="match status" value="1"/>
</dbReference>
<protein>
    <recommendedName>
        <fullName evidence="1">diguanylate cyclase</fullName>
        <ecNumber evidence="1">2.7.7.65</ecNumber>
    </recommendedName>
</protein>
<dbReference type="EC" id="2.7.7.65" evidence="1"/>
<reference evidence="5 6" key="1">
    <citation type="submission" date="2020-06" db="EMBL/GenBank/DDBJ databases">
        <title>Acidovorax antarctica sp. nov., isolated from Corinth ice sheet soil, Antarctic Fields Peninsula.</title>
        <authorList>
            <person name="Xu Q."/>
            <person name="Peng F."/>
        </authorList>
    </citation>
    <scope>NUCLEOTIDE SEQUENCE [LARGE SCALE GENOMIC DNA]</scope>
    <source>
        <strain evidence="5 6">16-35-5</strain>
    </source>
</reference>
<feature type="domain" description="GGDEF" evidence="4">
    <location>
        <begin position="264"/>
        <end position="399"/>
    </location>
</feature>
<evidence type="ECO:0000313" key="5">
    <source>
        <dbReference type="EMBL" id="QKV54831.1"/>
    </source>
</evidence>
<dbReference type="KEGG" id="aant:HUK68_19070"/>
<dbReference type="InterPro" id="IPR000160">
    <property type="entry name" value="GGDEF_dom"/>
</dbReference>
<feature type="transmembrane region" description="Helical" evidence="3">
    <location>
        <begin position="86"/>
        <end position="108"/>
    </location>
</feature>
<dbReference type="GO" id="GO:1902201">
    <property type="term" value="P:negative regulation of bacterial-type flagellum-dependent cell motility"/>
    <property type="evidence" value="ECO:0007669"/>
    <property type="project" value="TreeGrafter"/>
</dbReference>
<feature type="transmembrane region" description="Helical" evidence="3">
    <location>
        <begin position="193"/>
        <end position="215"/>
    </location>
</feature>
<gene>
    <name evidence="5" type="ORF">HUK68_19070</name>
</gene>
<dbReference type="Proteomes" id="UP000509579">
    <property type="component" value="Chromosome"/>
</dbReference>
<evidence type="ECO:0000256" key="3">
    <source>
        <dbReference type="SAM" id="Phobius"/>
    </source>
</evidence>
<keyword evidence="3" id="KW-1133">Transmembrane helix</keyword>
<dbReference type="CDD" id="cd01949">
    <property type="entry name" value="GGDEF"/>
    <property type="match status" value="1"/>
</dbReference>
<feature type="transmembrane region" description="Helical" evidence="3">
    <location>
        <begin position="50"/>
        <end position="71"/>
    </location>
</feature>
<feature type="transmembrane region" description="Helical" evidence="3">
    <location>
        <begin position="146"/>
        <end position="162"/>
    </location>
</feature>
<evidence type="ECO:0000256" key="2">
    <source>
        <dbReference type="ARBA" id="ARBA00034247"/>
    </source>
</evidence>
<dbReference type="Pfam" id="PF00990">
    <property type="entry name" value="GGDEF"/>
    <property type="match status" value="1"/>
</dbReference>